<accession>A0AAV4SCP0</accession>
<comment type="caution">
    <text evidence="1">The sequence shown here is derived from an EMBL/GenBank/DDBJ whole genome shotgun (WGS) entry which is preliminary data.</text>
</comment>
<gene>
    <name evidence="1" type="ORF">CEXT_314981</name>
</gene>
<dbReference type="Proteomes" id="UP001054945">
    <property type="component" value="Unassembled WGS sequence"/>
</dbReference>
<keyword evidence="2" id="KW-1185">Reference proteome</keyword>
<organism evidence="1 2">
    <name type="scientific">Caerostris extrusa</name>
    <name type="common">Bark spider</name>
    <name type="synonym">Caerostris bankana</name>
    <dbReference type="NCBI Taxonomy" id="172846"/>
    <lineage>
        <taxon>Eukaryota</taxon>
        <taxon>Metazoa</taxon>
        <taxon>Ecdysozoa</taxon>
        <taxon>Arthropoda</taxon>
        <taxon>Chelicerata</taxon>
        <taxon>Arachnida</taxon>
        <taxon>Araneae</taxon>
        <taxon>Araneomorphae</taxon>
        <taxon>Entelegynae</taxon>
        <taxon>Araneoidea</taxon>
        <taxon>Araneidae</taxon>
        <taxon>Caerostris</taxon>
    </lineage>
</organism>
<reference evidence="1 2" key="1">
    <citation type="submission" date="2021-06" db="EMBL/GenBank/DDBJ databases">
        <title>Caerostris extrusa draft genome.</title>
        <authorList>
            <person name="Kono N."/>
            <person name="Arakawa K."/>
        </authorList>
    </citation>
    <scope>NUCLEOTIDE SEQUENCE [LARGE SCALE GENOMIC DNA]</scope>
</reference>
<dbReference type="AlphaFoldDB" id="A0AAV4SCP0"/>
<name>A0AAV4SCP0_CAEEX</name>
<protein>
    <submittedName>
        <fullName evidence="1">Uncharacterized protein</fullName>
    </submittedName>
</protein>
<evidence type="ECO:0000313" key="1">
    <source>
        <dbReference type="EMBL" id="GIY29643.1"/>
    </source>
</evidence>
<evidence type="ECO:0000313" key="2">
    <source>
        <dbReference type="Proteomes" id="UP001054945"/>
    </source>
</evidence>
<sequence length="74" mass="8419">MHSTINELCTSVSSATQWTVEPKNVSVVLGDRVWDGLRCCRLPSSEHPVEETHSHFKSILKLFRKTNKLVIARN</sequence>
<proteinExistence type="predicted"/>
<dbReference type="EMBL" id="BPLR01009104">
    <property type="protein sequence ID" value="GIY29643.1"/>
    <property type="molecule type" value="Genomic_DNA"/>
</dbReference>